<feature type="transmembrane region" description="Helical" evidence="1">
    <location>
        <begin position="35"/>
        <end position="54"/>
    </location>
</feature>
<evidence type="ECO:0000313" key="3">
    <source>
        <dbReference type="Proteomes" id="UP000831768"/>
    </source>
</evidence>
<dbReference type="InterPro" id="IPR055955">
    <property type="entry name" value="DUF7533"/>
</dbReference>
<keyword evidence="1" id="KW-1133">Transmembrane helix</keyword>
<keyword evidence="1" id="KW-0812">Transmembrane</keyword>
<dbReference type="Pfam" id="PF24377">
    <property type="entry name" value="DUF7533"/>
    <property type="match status" value="1"/>
</dbReference>
<keyword evidence="3" id="KW-1185">Reference proteome</keyword>
<evidence type="ECO:0000256" key="1">
    <source>
        <dbReference type="SAM" id="Phobius"/>
    </source>
</evidence>
<feature type="transmembrane region" description="Helical" evidence="1">
    <location>
        <begin position="9"/>
        <end position="29"/>
    </location>
</feature>
<dbReference type="EMBL" id="CP096019">
    <property type="protein sequence ID" value="UPM42560.1"/>
    <property type="molecule type" value="Genomic_DNA"/>
</dbReference>
<gene>
    <name evidence="2" type="ORF">MW046_11425</name>
</gene>
<dbReference type="RefSeq" id="WP_247993231.1">
    <property type="nucleotide sequence ID" value="NZ_CP096019.1"/>
</dbReference>
<proteinExistence type="predicted"/>
<organism evidence="2 3">
    <name type="scientific">Halocatena salina</name>
    <dbReference type="NCBI Taxonomy" id="2934340"/>
    <lineage>
        <taxon>Archaea</taxon>
        <taxon>Methanobacteriati</taxon>
        <taxon>Methanobacteriota</taxon>
        <taxon>Stenosarchaea group</taxon>
        <taxon>Halobacteria</taxon>
        <taxon>Halobacteriales</taxon>
        <taxon>Natronomonadaceae</taxon>
        <taxon>Halocatena</taxon>
    </lineage>
</organism>
<dbReference type="Proteomes" id="UP000831768">
    <property type="component" value="Chromosome"/>
</dbReference>
<evidence type="ECO:0000313" key="2">
    <source>
        <dbReference type="EMBL" id="UPM42560.1"/>
    </source>
</evidence>
<accession>A0A8U0A0D9</accession>
<keyword evidence="1" id="KW-0472">Membrane</keyword>
<name>A0A8U0A0D9_9EURY</name>
<dbReference type="KEGG" id="haad:MW046_11425"/>
<dbReference type="GeneID" id="71928666"/>
<dbReference type="AlphaFoldDB" id="A0A8U0A0D9"/>
<protein>
    <submittedName>
        <fullName evidence="2">Uncharacterized protein</fullName>
    </submittedName>
</protein>
<reference evidence="2" key="1">
    <citation type="submission" date="2022-04" db="EMBL/GenBank/DDBJ databases">
        <title>Halocatena sp. nov., isolated from a salt lake.</title>
        <authorList>
            <person name="Cui H.-L."/>
        </authorList>
    </citation>
    <scope>NUCLEOTIDE SEQUENCE</scope>
    <source>
        <strain evidence="2">AD-1</strain>
    </source>
</reference>
<sequence>MPKGIIDTITLAITVAFALPVGMFGVQFLLSEQLLLGSVFIGIAALMIIAEEYITTPSDLPAIAAQRVVGSITTTDDGRTDNKNES</sequence>